<dbReference type="RefSeq" id="WP_077838969.1">
    <property type="nucleotide sequence ID" value="NZ_JABTAE010000001.1"/>
</dbReference>
<accession>A0A1S8S772</accession>
<dbReference type="SUPFAM" id="SSF52540">
    <property type="entry name" value="P-loop containing nucleoside triphosphate hydrolases"/>
    <property type="match status" value="1"/>
</dbReference>
<protein>
    <submittedName>
        <fullName evidence="2">Virulence-associated protein E</fullName>
    </submittedName>
</protein>
<name>A0A1S8S772_CLOBE</name>
<gene>
    <name evidence="2" type="ORF">CLBCK_24110</name>
</gene>
<organism evidence="2 3">
    <name type="scientific">Clostridium beijerinckii</name>
    <name type="common">Clostridium MP</name>
    <dbReference type="NCBI Taxonomy" id="1520"/>
    <lineage>
        <taxon>Bacteria</taxon>
        <taxon>Bacillati</taxon>
        <taxon>Bacillota</taxon>
        <taxon>Clostridia</taxon>
        <taxon>Eubacteriales</taxon>
        <taxon>Clostridiaceae</taxon>
        <taxon>Clostridium</taxon>
    </lineage>
</organism>
<proteinExistence type="predicted"/>
<sequence>MIISVANSRTSKYWKPINVSWDEFVEKVKLTIRTAETVEEYKKLSKGKQDEIKDVGGFVGGKLKDGKRKNGYVEYRTMLTLDMDYAEPELWEQITLFYDFTCCIYSTHKHTSEKPRLRLIIPLSRNVTADEYMAIGRMVASDIGIEQFDDTTYEPTRLMYWPSTSSNGDFVFEKQDGILLDPDKILSRYKDWHDSSKWPVSSRQTSIVKHSMTKQADPLEKDGLIGVFCRTYAIRDAIDKFLYDVYKPSSLEGRYDYIQADSTAGVLIYDDKFTFSHHATDPACSKLCNAFDLVRIHKFGELDGKVEEDILPSKLPSFKAMQEFCIADENVKKQLAKERMEEASKDFSTTGDEEWQTRLEVSKKGEVLNTLKNLITILEYDPKLKSIAFNQLSDGMEIKGEVPWQHPSKFWRDADDAQLISYIDLAYGNFSARNYDIAVSKVADDRSYHPIKEFLAALPEWDGVKRADTILVDYLGANDNSYVRAVTRKTLCAAIARVMKPGCKFDTILVLCGPQGKGKSTLISRLSGEWFSDSMHLSETKDKTAAEKLQGYWILEIGELAGLKKAEVETLRGFLSRQNDIYRASFGRRATPHPRQCIFIGTTNAENGYLRDTTGNRRFWPVKTPGDGAKASWNITNEEVQQIWAEILVYYEADETLYLDKDTALIAEKEQREAMEGDDRIGMVQDYLDVLLPINWDKMSLYERRNFINDCEFEGSKAVGVDKRQRVCNMEIWCECFGKERGNFKRQDANDIATIMAKIDGWGKSEGKMKFKIYGVVNGYIRVANDDF</sequence>
<feature type="domain" description="Virulence-associated protein E-like" evidence="1">
    <location>
        <begin position="458"/>
        <end position="675"/>
    </location>
</feature>
<comment type="caution">
    <text evidence="2">The sequence shown here is derived from an EMBL/GenBank/DDBJ whole genome shotgun (WGS) entry which is preliminary data.</text>
</comment>
<dbReference type="InterPro" id="IPR027417">
    <property type="entry name" value="P-loop_NTPase"/>
</dbReference>
<evidence type="ECO:0000313" key="2">
    <source>
        <dbReference type="EMBL" id="OOM61277.1"/>
    </source>
</evidence>
<dbReference type="EMBL" id="LZZI01000038">
    <property type="protein sequence ID" value="OOM61277.1"/>
    <property type="molecule type" value="Genomic_DNA"/>
</dbReference>
<evidence type="ECO:0000259" key="1">
    <source>
        <dbReference type="Pfam" id="PF05272"/>
    </source>
</evidence>
<dbReference type="Proteomes" id="UP000190973">
    <property type="component" value="Unassembled WGS sequence"/>
</dbReference>
<reference evidence="2 3" key="1">
    <citation type="submission" date="2016-05" db="EMBL/GenBank/DDBJ databases">
        <title>Microbial solvent formation.</title>
        <authorList>
            <person name="Poehlein A."/>
            <person name="Montoya Solano J.D."/>
            <person name="Flitsch S."/>
            <person name="Krabben P."/>
            <person name="Duerre P."/>
            <person name="Daniel R."/>
        </authorList>
    </citation>
    <scope>NUCLEOTIDE SEQUENCE [LARGE SCALE GENOMIC DNA]</scope>
    <source>
        <strain evidence="2 3">DSM 53</strain>
    </source>
</reference>
<dbReference type="PANTHER" id="PTHR34985">
    <property type="entry name" value="SLR0554 PROTEIN"/>
    <property type="match status" value="1"/>
</dbReference>
<dbReference type="AlphaFoldDB" id="A0A1S8S772"/>
<evidence type="ECO:0000313" key="3">
    <source>
        <dbReference type="Proteomes" id="UP000190973"/>
    </source>
</evidence>
<dbReference type="Pfam" id="PF05272">
    <property type="entry name" value="VapE-like_dom"/>
    <property type="match status" value="1"/>
</dbReference>
<dbReference type="InterPro" id="IPR007936">
    <property type="entry name" value="VapE-like_dom"/>
</dbReference>
<dbReference type="PANTHER" id="PTHR34985:SF1">
    <property type="entry name" value="SLR0554 PROTEIN"/>
    <property type="match status" value="1"/>
</dbReference>